<dbReference type="EMBL" id="LT671821">
    <property type="protein sequence ID" value="SHO76136.1"/>
    <property type="molecule type" value="Genomic_DNA"/>
</dbReference>
<dbReference type="InterPro" id="IPR040201">
    <property type="entry name" value="Mrg3-like"/>
</dbReference>
<reference evidence="3" key="1">
    <citation type="journal article" date="2017" name="Nucleic Acids Res.">
        <title>Proteogenomics produces comprehensive and highly accurate protein-coding gene annotation in a complete genome assembly of Malassezia sympodialis.</title>
        <authorList>
            <person name="Zhu Y."/>
            <person name="Engstroem P.G."/>
            <person name="Tellgren-Roth C."/>
            <person name="Baudo C.D."/>
            <person name="Kennell J.C."/>
            <person name="Sun S."/>
            <person name="Billmyre R.B."/>
            <person name="Schroeder M.S."/>
            <person name="Andersson A."/>
            <person name="Holm T."/>
            <person name="Sigurgeirsson B."/>
            <person name="Wu G."/>
            <person name="Sankaranarayanan S.R."/>
            <person name="Siddharthan R."/>
            <person name="Sanyal K."/>
            <person name="Lundeberg J."/>
            <person name="Nystedt B."/>
            <person name="Boekhout T."/>
            <person name="Dawson T.L. Jr."/>
            <person name="Heitman J."/>
            <person name="Scheynius A."/>
            <person name="Lehtioe J."/>
        </authorList>
    </citation>
    <scope>NUCLEOTIDE SEQUENCE [LARGE SCALE GENOMIC DNA]</scope>
    <source>
        <strain evidence="3">ATCC 42132</strain>
    </source>
</reference>
<dbReference type="PANTHER" id="PTHR28142">
    <property type="entry name" value="MITOCHONDRIAL INNER MEMBRANE I-AAA PROTEASE SUPERCOMPLEX SUBUNIT MGR3-RELATED"/>
    <property type="match status" value="1"/>
</dbReference>
<organism evidence="2 3">
    <name type="scientific">Malassezia sympodialis (strain ATCC 42132)</name>
    <name type="common">Atopic eczema-associated yeast</name>
    <dbReference type="NCBI Taxonomy" id="1230383"/>
    <lineage>
        <taxon>Eukaryota</taxon>
        <taxon>Fungi</taxon>
        <taxon>Dikarya</taxon>
        <taxon>Basidiomycota</taxon>
        <taxon>Ustilaginomycotina</taxon>
        <taxon>Malasseziomycetes</taxon>
        <taxon>Malasseziales</taxon>
        <taxon>Malasseziaceae</taxon>
        <taxon>Malassezia</taxon>
    </lineage>
</organism>
<keyword evidence="1" id="KW-1133">Transmembrane helix</keyword>
<protein>
    <submittedName>
        <fullName evidence="2">Uncharacterized protein</fullName>
    </submittedName>
</protein>
<evidence type="ECO:0000256" key="1">
    <source>
        <dbReference type="SAM" id="Phobius"/>
    </source>
</evidence>
<sequence>MLRLPRVAGRPLGVPRPMVPVRARPMPAVRPYASATSPRTARAGGVSIKSGVLFAGLSAFAVALTVYGVWDYFAAFRVWPKELREPLRAGLKARNKGQWEYSAAKFREALRIAHTLDDATIGSDRLLKTTGIAIALASVLEEDEKWQDAALVYVDALDEVLQRSESRSPPEKMRGVALAQKVGELAQRSDVLVPPCPVADSDACQTSEPAEGYLAWSVEEMLRLVQAPRSEGPVLLADLDLPAWVSAQDLGASVEALGAFYASHQQADLAVPLYLQAIATLLPPQAQGRPPPTVADRCRAAILMNNISQALTQTRTDTETLLKAMAWATKGLDLATLTSYRAGFLTALPPDERALLLQISGHDPHSVAPVAPVVETASEARLEQVKQQCLGTQFVLLYNLGMFYSMHNDKETARILFQRAMRQAEFLQLREARTQCARALKRLERA</sequence>
<dbReference type="Proteomes" id="UP000186303">
    <property type="component" value="Chromosome 1"/>
</dbReference>
<evidence type="ECO:0000313" key="2">
    <source>
        <dbReference type="EMBL" id="SHO76136.1"/>
    </source>
</evidence>
<feature type="transmembrane region" description="Helical" evidence="1">
    <location>
        <begin position="52"/>
        <end position="70"/>
    </location>
</feature>
<keyword evidence="3" id="KW-1185">Reference proteome</keyword>
<dbReference type="AlphaFoldDB" id="A0A1M8A108"/>
<dbReference type="OrthoDB" id="10050400at2759"/>
<accession>A0A1M8A108</accession>
<dbReference type="PANTHER" id="PTHR28142:SF1">
    <property type="entry name" value="MITOCHONDRIAL INNER MEMBRANE I-AAA PROTEASE SUPERCOMPLEX SUBUNIT MGR3-RELATED"/>
    <property type="match status" value="1"/>
</dbReference>
<keyword evidence="1" id="KW-0472">Membrane</keyword>
<gene>
    <name evidence="2" type="ORF">MSYG_0471</name>
</gene>
<evidence type="ECO:0000313" key="3">
    <source>
        <dbReference type="Proteomes" id="UP000186303"/>
    </source>
</evidence>
<name>A0A1M8A108_MALS4</name>
<proteinExistence type="predicted"/>
<dbReference type="VEuPathDB" id="FungiDB:MSYG_0471"/>
<keyword evidence="1" id="KW-0812">Transmembrane</keyword>
<dbReference type="STRING" id="1230383.A0A1M8A108"/>
<dbReference type="OMA" id="RWGAMWE"/>